<dbReference type="Pfam" id="PF05649">
    <property type="entry name" value="Peptidase_M13_N"/>
    <property type="match status" value="1"/>
</dbReference>
<dbReference type="GO" id="GO:0004222">
    <property type="term" value="F:metalloendopeptidase activity"/>
    <property type="evidence" value="ECO:0007669"/>
    <property type="project" value="InterPro"/>
</dbReference>
<evidence type="ECO:0000259" key="7">
    <source>
        <dbReference type="Pfam" id="PF01431"/>
    </source>
</evidence>
<dbReference type="InterPro" id="IPR024079">
    <property type="entry name" value="MetalloPept_cat_dom_sf"/>
</dbReference>
<evidence type="ECO:0000256" key="5">
    <source>
        <dbReference type="ARBA" id="ARBA00022833"/>
    </source>
</evidence>
<dbReference type="GO" id="GO:0046872">
    <property type="term" value="F:metal ion binding"/>
    <property type="evidence" value="ECO:0007669"/>
    <property type="project" value="UniProtKB-KW"/>
</dbReference>
<dbReference type="InterPro" id="IPR042089">
    <property type="entry name" value="Peptidase_M13_dom_2"/>
</dbReference>
<organism evidence="9 10">
    <name type="scientific">Catenaria anguillulae PL171</name>
    <dbReference type="NCBI Taxonomy" id="765915"/>
    <lineage>
        <taxon>Eukaryota</taxon>
        <taxon>Fungi</taxon>
        <taxon>Fungi incertae sedis</taxon>
        <taxon>Blastocladiomycota</taxon>
        <taxon>Blastocladiomycetes</taxon>
        <taxon>Blastocladiales</taxon>
        <taxon>Catenariaceae</taxon>
        <taxon>Catenaria</taxon>
    </lineage>
</organism>
<dbReference type="PRINTS" id="PR00786">
    <property type="entry name" value="NEPRILYSIN"/>
</dbReference>
<dbReference type="Gene3D" id="3.40.390.10">
    <property type="entry name" value="Collagenase (Catalytic Domain)"/>
    <property type="match status" value="1"/>
</dbReference>
<dbReference type="OrthoDB" id="6475849at2759"/>
<keyword evidence="10" id="KW-1185">Reference proteome</keyword>
<feature type="domain" description="Peptidase M13 N-terminal" evidence="8">
    <location>
        <begin position="3"/>
        <end position="142"/>
    </location>
</feature>
<gene>
    <name evidence="9" type="ORF">BCR44DRAFT_1226813</name>
</gene>
<dbReference type="InterPro" id="IPR008753">
    <property type="entry name" value="Peptidase_M13_N"/>
</dbReference>
<evidence type="ECO:0000313" key="10">
    <source>
        <dbReference type="Proteomes" id="UP000193411"/>
    </source>
</evidence>
<keyword evidence="2" id="KW-0645">Protease</keyword>
<proteinExistence type="predicted"/>
<dbReference type="Pfam" id="PF01431">
    <property type="entry name" value="Peptidase_M13"/>
    <property type="match status" value="1"/>
</dbReference>
<accession>A0A1Y2HFU9</accession>
<dbReference type="EMBL" id="MCFL01000041">
    <property type="protein sequence ID" value="ORZ32884.1"/>
    <property type="molecule type" value="Genomic_DNA"/>
</dbReference>
<dbReference type="InterPro" id="IPR018497">
    <property type="entry name" value="Peptidase_M13_C"/>
</dbReference>
<keyword evidence="3" id="KW-0479">Metal-binding</keyword>
<evidence type="ECO:0000259" key="8">
    <source>
        <dbReference type="Pfam" id="PF05649"/>
    </source>
</evidence>
<dbReference type="STRING" id="765915.A0A1Y2HFU9"/>
<comment type="caution">
    <text evidence="9">The sequence shown here is derived from an EMBL/GenBank/DDBJ whole genome shotgun (WGS) entry which is preliminary data.</text>
</comment>
<dbReference type="GO" id="GO:0016485">
    <property type="term" value="P:protein processing"/>
    <property type="evidence" value="ECO:0007669"/>
    <property type="project" value="TreeGrafter"/>
</dbReference>
<evidence type="ECO:0000256" key="3">
    <source>
        <dbReference type="ARBA" id="ARBA00022723"/>
    </source>
</evidence>
<dbReference type="AlphaFoldDB" id="A0A1Y2HFU9"/>
<name>A0A1Y2HFU9_9FUNG</name>
<keyword evidence="4" id="KW-0378">Hydrolase</keyword>
<dbReference type="Proteomes" id="UP000193411">
    <property type="component" value="Unassembled WGS sequence"/>
</dbReference>
<dbReference type="Gene3D" id="1.10.1380.10">
    <property type="entry name" value="Neutral endopeptidase , domain2"/>
    <property type="match status" value="1"/>
</dbReference>
<dbReference type="CDD" id="cd08662">
    <property type="entry name" value="M13"/>
    <property type="match status" value="1"/>
</dbReference>
<dbReference type="InterPro" id="IPR000718">
    <property type="entry name" value="Peptidase_M13"/>
</dbReference>
<dbReference type="PANTHER" id="PTHR11733">
    <property type="entry name" value="ZINC METALLOPROTEASE FAMILY M13 NEPRILYSIN-RELATED"/>
    <property type="match status" value="1"/>
</dbReference>
<sequence length="404" mass="46509">MHTVMVNAPKFFKQLAKLVGNTPAPVLKSYYMASMLTNILPSFEYAPIHDFRSNVLFVKRPPKDDYCVNALTNLAPFLLAHVQLKDYFPTQRHIDLVKQDVFGLIQAIKDKYLDVLSHSNWLSSTMVKRTQKKISSIRAIVGAEDWIFNEHAVLQFYRDSQIEPDWIDTMWSWRQVNLRRTWSKLGRPNDRQFMGYPVQANAFYSQCNNRIVIPFGIMFPPIYHVEYPRSIKLAGLGMIIAHEFTHSLDSRGRQYDYNGNLRSWWTRRDQNEYEKKARCVVDHYANIFVHGQRVDSKLTLAENIADNVAVRIVSEMASESAYSPSLPVEDPSTSEPVDPAKVFFTFMAASWCLHVDPVAERNAMLRAVHAPSKARINGSFANSPLYQATYKCPRDSDEVVCSLW</sequence>
<evidence type="ECO:0000256" key="1">
    <source>
        <dbReference type="ARBA" id="ARBA00001947"/>
    </source>
</evidence>
<evidence type="ECO:0000256" key="2">
    <source>
        <dbReference type="ARBA" id="ARBA00022670"/>
    </source>
</evidence>
<keyword evidence="6" id="KW-0482">Metalloprotease</keyword>
<dbReference type="PROSITE" id="PS51885">
    <property type="entry name" value="NEPRILYSIN"/>
    <property type="match status" value="1"/>
</dbReference>
<dbReference type="PANTHER" id="PTHR11733:SF232">
    <property type="entry name" value="NEPRILYSIN METALLOPEPTIDASE FAMILY"/>
    <property type="match status" value="1"/>
</dbReference>
<keyword evidence="5" id="KW-0862">Zinc</keyword>
<evidence type="ECO:0000313" key="9">
    <source>
        <dbReference type="EMBL" id="ORZ32884.1"/>
    </source>
</evidence>
<dbReference type="SUPFAM" id="SSF55486">
    <property type="entry name" value="Metalloproteases ('zincins'), catalytic domain"/>
    <property type="match status" value="1"/>
</dbReference>
<reference evidence="9 10" key="1">
    <citation type="submission" date="2016-07" db="EMBL/GenBank/DDBJ databases">
        <title>Pervasive Adenine N6-methylation of Active Genes in Fungi.</title>
        <authorList>
            <consortium name="DOE Joint Genome Institute"/>
            <person name="Mondo S.J."/>
            <person name="Dannebaum R.O."/>
            <person name="Kuo R.C."/>
            <person name="Labutti K."/>
            <person name="Haridas S."/>
            <person name="Kuo A."/>
            <person name="Salamov A."/>
            <person name="Ahrendt S.R."/>
            <person name="Lipzen A."/>
            <person name="Sullivan W."/>
            <person name="Andreopoulos W.B."/>
            <person name="Clum A."/>
            <person name="Lindquist E."/>
            <person name="Daum C."/>
            <person name="Ramamoorthy G.K."/>
            <person name="Gryganskyi A."/>
            <person name="Culley D."/>
            <person name="Magnuson J.K."/>
            <person name="James T.Y."/>
            <person name="O'Malley M.A."/>
            <person name="Stajich J.E."/>
            <person name="Spatafora J.W."/>
            <person name="Visel A."/>
            <person name="Grigoriev I.V."/>
        </authorList>
    </citation>
    <scope>NUCLEOTIDE SEQUENCE [LARGE SCALE GENOMIC DNA]</scope>
    <source>
        <strain evidence="9 10">PL171</strain>
    </source>
</reference>
<comment type="cofactor">
    <cofactor evidence="1">
        <name>Zn(2+)</name>
        <dbReference type="ChEBI" id="CHEBI:29105"/>
    </cofactor>
</comment>
<protein>
    <submittedName>
        <fullName evidence="9">Uncharacterized protein</fullName>
    </submittedName>
</protein>
<feature type="domain" description="Peptidase M13 C-terminal" evidence="7">
    <location>
        <begin position="201"/>
        <end position="396"/>
    </location>
</feature>
<evidence type="ECO:0000256" key="6">
    <source>
        <dbReference type="ARBA" id="ARBA00023049"/>
    </source>
</evidence>
<dbReference type="GO" id="GO:0005886">
    <property type="term" value="C:plasma membrane"/>
    <property type="evidence" value="ECO:0007669"/>
    <property type="project" value="TreeGrafter"/>
</dbReference>
<evidence type="ECO:0000256" key="4">
    <source>
        <dbReference type="ARBA" id="ARBA00022801"/>
    </source>
</evidence>